<keyword evidence="4" id="KW-0966">Cell projection</keyword>
<keyword evidence="4" id="KW-0282">Flagellum</keyword>
<keyword evidence="5" id="KW-1185">Reference proteome</keyword>
<feature type="transmembrane region" description="Helical" evidence="2">
    <location>
        <begin position="17"/>
        <end position="45"/>
    </location>
</feature>
<name>A0ABS4S3Y3_9BACI</name>
<protein>
    <submittedName>
        <fullName evidence="4">Flagellar motility protein MotE (MotC chaperone)</fullName>
    </submittedName>
</protein>
<dbReference type="Pfam" id="PF03448">
    <property type="entry name" value="MgtE_N"/>
    <property type="match status" value="1"/>
</dbReference>
<dbReference type="InterPro" id="IPR006668">
    <property type="entry name" value="Mg_transptr_MgtE_intracell_dom"/>
</dbReference>
<dbReference type="RefSeq" id="WP_029269745.1">
    <property type="nucleotide sequence ID" value="NZ_JAGIKX010000001.1"/>
</dbReference>
<evidence type="ECO:0000313" key="5">
    <source>
        <dbReference type="Proteomes" id="UP001519294"/>
    </source>
</evidence>
<evidence type="ECO:0000256" key="2">
    <source>
        <dbReference type="SAM" id="Phobius"/>
    </source>
</evidence>
<evidence type="ECO:0000259" key="3">
    <source>
        <dbReference type="Pfam" id="PF03448"/>
    </source>
</evidence>
<keyword evidence="2" id="KW-1133">Transmembrane helix</keyword>
<keyword evidence="4" id="KW-0969">Cilium</keyword>
<reference evidence="4 5" key="1">
    <citation type="submission" date="2021-03" db="EMBL/GenBank/DDBJ databases">
        <title>Genomic Encyclopedia of Type Strains, Phase IV (KMG-IV): sequencing the most valuable type-strain genomes for metagenomic binning, comparative biology and taxonomic classification.</title>
        <authorList>
            <person name="Goeker M."/>
        </authorList>
    </citation>
    <scope>NUCLEOTIDE SEQUENCE [LARGE SCALE GENOMIC DNA]</scope>
    <source>
        <strain evidence="4 5">DSM 25790</strain>
    </source>
</reference>
<accession>A0ABS4S3Y3</accession>
<feature type="domain" description="Magnesium transporter MgtE intracellular" evidence="3">
    <location>
        <begin position="140"/>
        <end position="194"/>
    </location>
</feature>
<gene>
    <name evidence="4" type="ORF">J2Z81_000132</name>
</gene>
<evidence type="ECO:0000256" key="1">
    <source>
        <dbReference type="SAM" id="Coils"/>
    </source>
</evidence>
<proteinExistence type="predicted"/>
<feature type="coiled-coil region" evidence="1">
    <location>
        <begin position="67"/>
        <end position="115"/>
    </location>
</feature>
<sequence>MAKSMNSKNNKKNTVRWFFYAIIIPFILVTLITIVILSVAGFNVIDWVEKSRINLPVVSSLVTSSKKENAMNNTERIKTKIANKDKEIEQLNKKIDDLESTIDQLEQDLIKEKNKNKSGKTVKEEEKTKELEKRDTIKTVSASFKKMDETQAALIFQKLDKEVGLAVLEQLPNDARGKIFEAMDPSLAAEYTQLLINISE</sequence>
<keyword evidence="1" id="KW-0175">Coiled coil</keyword>
<dbReference type="SUPFAM" id="SSF158791">
    <property type="entry name" value="MgtE N-terminal domain-like"/>
    <property type="match status" value="1"/>
</dbReference>
<keyword evidence="2" id="KW-0812">Transmembrane</keyword>
<comment type="caution">
    <text evidence="4">The sequence shown here is derived from an EMBL/GenBank/DDBJ whole genome shotgun (WGS) entry which is preliminary data.</text>
</comment>
<dbReference type="Proteomes" id="UP001519294">
    <property type="component" value="Unassembled WGS sequence"/>
</dbReference>
<dbReference type="EMBL" id="JAGIKX010000001">
    <property type="protein sequence ID" value="MBP2256200.1"/>
    <property type="molecule type" value="Genomic_DNA"/>
</dbReference>
<organism evidence="4 5">
    <name type="scientific">Virgibacillus alimentarius</name>
    <dbReference type="NCBI Taxonomy" id="698769"/>
    <lineage>
        <taxon>Bacteria</taxon>
        <taxon>Bacillati</taxon>
        <taxon>Bacillota</taxon>
        <taxon>Bacilli</taxon>
        <taxon>Bacillales</taxon>
        <taxon>Bacillaceae</taxon>
        <taxon>Virgibacillus</taxon>
    </lineage>
</organism>
<evidence type="ECO:0000313" key="4">
    <source>
        <dbReference type="EMBL" id="MBP2256200.1"/>
    </source>
</evidence>
<keyword evidence="2" id="KW-0472">Membrane</keyword>